<dbReference type="InterPro" id="IPR047928">
    <property type="entry name" value="Perm_prefix_1"/>
</dbReference>
<dbReference type="RefSeq" id="WP_146889771.1">
    <property type="nucleotide sequence ID" value="NZ_BJXB01000033.1"/>
</dbReference>
<comment type="caution">
    <text evidence="1">The sequence shown here is derived from an EMBL/GenBank/DDBJ whole genome shotgun (WGS) entry which is preliminary data.</text>
</comment>
<dbReference type="AlphaFoldDB" id="A0A511NA30"/>
<accession>A0A511NA30</accession>
<name>A0A511NA30_DEIC1</name>
<dbReference type="EMBL" id="BJXB01000033">
    <property type="protein sequence ID" value="GEM49358.1"/>
    <property type="molecule type" value="Genomic_DNA"/>
</dbReference>
<protein>
    <submittedName>
        <fullName evidence="1">Uncharacterized protein</fullName>
    </submittedName>
</protein>
<dbReference type="NCBIfam" id="NF038403">
    <property type="entry name" value="perm_prefix_1"/>
    <property type="match status" value="1"/>
</dbReference>
<dbReference type="Proteomes" id="UP000321306">
    <property type="component" value="Unassembled WGS sequence"/>
</dbReference>
<organism evidence="1 2">
    <name type="scientific">Deinococcus cellulosilyticus (strain DSM 18568 / NBRC 106333 / KACC 11606 / 5516J-15)</name>
    <dbReference type="NCBI Taxonomy" id="1223518"/>
    <lineage>
        <taxon>Bacteria</taxon>
        <taxon>Thermotogati</taxon>
        <taxon>Deinococcota</taxon>
        <taxon>Deinococci</taxon>
        <taxon>Deinococcales</taxon>
        <taxon>Deinococcaceae</taxon>
        <taxon>Deinococcus</taxon>
    </lineage>
</organism>
<evidence type="ECO:0000313" key="1">
    <source>
        <dbReference type="EMBL" id="GEM49358.1"/>
    </source>
</evidence>
<dbReference type="OrthoDB" id="55894at2"/>
<gene>
    <name evidence="1" type="ORF">DC3_49930</name>
</gene>
<evidence type="ECO:0000313" key="2">
    <source>
        <dbReference type="Proteomes" id="UP000321306"/>
    </source>
</evidence>
<keyword evidence="2" id="KW-1185">Reference proteome</keyword>
<proteinExistence type="predicted"/>
<sequence length="340" mass="37734">MMSRAERYIQICTRGLPPKSRHLVALELRGHIEERTHELMASGLPRPEAVSRTLEELGAPGAVGSSFRHVHWNPTLMRTLMLAALVVALSPGLFRSHLPVLALTNEAFIQRQQAQELLDNLGIAAPVEFPEPPHGTRFLYEGNRLARTPSLRWNDQPFVNISYLLLALQQAGPVKVDGWTNPVLSVENTRVSLGTPERPLTAHPIYISELQRIVSSNYLDGRFQFATPSSQYNRSFYFLSAPRGAGEIYALVSAHRTPSGLEFSMDVVPASRDGTLNFELGYNFTSIQLHPTWDSFQRASHTAPFAASDRQPLPALLLALPTTLDGSFKEIPKTGVYTSN</sequence>
<reference evidence="1 2" key="1">
    <citation type="submission" date="2019-07" db="EMBL/GenBank/DDBJ databases">
        <title>Whole genome shotgun sequence of Deinococcus cellulosilyticus NBRC 106333.</title>
        <authorList>
            <person name="Hosoyama A."/>
            <person name="Uohara A."/>
            <person name="Ohji S."/>
            <person name="Ichikawa N."/>
        </authorList>
    </citation>
    <scope>NUCLEOTIDE SEQUENCE [LARGE SCALE GENOMIC DNA]</scope>
    <source>
        <strain evidence="1 2">NBRC 106333</strain>
    </source>
</reference>